<gene>
    <name evidence="2" type="ORF">LEP1GSC058_0194</name>
</gene>
<dbReference type="RefSeq" id="WP_016549167.1">
    <property type="nucleotide sequence ID" value="NZ_AKWZ02000008.1"/>
</dbReference>
<evidence type="ECO:0000313" key="2">
    <source>
        <dbReference type="EMBL" id="EPG74766.1"/>
    </source>
</evidence>
<keyword evidence="3" id="KW-1185">Reference proteome</keyword>
<name>S3UWJ8_9LEPT</name>
<dbReference type="InterPro" id="IPR051396">
    <property type="entry name" value="Bact_Antivir_Def_Nuclease"/>
</dbReference>
<dbReference type="Proteomes" id="UP000014540">
    <property type="component" value="Unassembled WGS sequence"/>
</dbReference>
<sequence>MFIKNVHIKNYRSIIDESFDCSNLNLFVGKNDVGKSNFLRALNLFFNNSSDLKANFNFDIDFCKFAFTPQKKAPEITVELTMTPPPSYKVDHENIIWKKTWRKAGLEKELFSYGNGQEITGRTKVFDWLKKIRFRYVPAIKGNEYFESLLQDLHDTLSSSIEKELREASQKFVGTLQTSTKDISKSLSELLGLDSKLHLPADLRNLFSTLDFLTGVHNEKVGLRQRGDGIKTRHIPIILKFIADQENVTLQSGSPRINTIWGYEEPENNLELSNSFELADEFYKYSDEIQLFTTTHSPGFYSLKERMKGDQKISVLNVLRDEYLKSTKLNILDNTNGIDIDLGLMPLVSKYTHERMVEILKLKEELKEIKRKGDQIRIFVEGPSDELILLKAIQIFSSTISKKISSKKIAFEYKKEGSGHDWLQKQLLAHAYSDNPAKVIGIFDKDRSAKKTKEEFDKDRRVIDAKACKRLLAFSLELPPHLKFKKPSSKDVYYSIEELIKPSFWEIAKQKKFLETRNAINSITNIDFPTNKTPLQHLLDLELDPDCAIIIENQFISTKKKNFAKYISGLDKREAEEGLEYFEKIVATIEQFLSN</sequence>
<dbReference type="SUPFAM" id="SSF52540">
    <property type="entry name" value="P-loop containing nucleoside triphosphate hydrolases"/>
    <property type="match status" value="1"/>
</dbReference>
<dbReference type="InterPro" id="IPR027417">
    <property type="entry name" value="P-loop_NTPase"/>
</dbReference>
<accession>S3UWJ8</accession>
<evidence type="ECO:0000313" key="3">
    <source>
        <dbReference type="Proteomes" id="UP000014540"/>
    </source>
</evidence>
<dbReference type="InterPro" id="IPR041685">
    <property type="entry name" value="AAA_GajA/Old/RecF-like"/>
</dbReference>
<dbReference type="STRING" id="1193011.LEP1GSC058_0194"/>
<proteinExistence type="predicted"/>
<organism evidence="2 3">
    <name type="scientific">Leptospira fainei serovar Hurstbridge str. BUT 6</name>
    <dbReference type="NCBI Taxonomy" id="1193011"/>
    <lineage>
        <taxon>Bacteria</taxon>
        <taxon>Pseudomonadati</taxon>
        <taxon>Spirochaetota</taxon>
        <taxon>Spirochaetia</taxon>
        <taxon>Leptospirales</taxon>
        <taxon>Leptospiraceae</taxon>
        <taxon>Leptospira</taxon>
    </lineage>
</organism>
<dbReference type="Pfam" id="PF13175">
    <property type="entry name" value="AAA_15"/>
    <property type="match status" value="2"/>
</dbReference>
<comment type="caution">
    <text evidence="2">The sequence shown here is derived from an EMBL/GenBank/DDBJ whole genome shotgun (WGS) entry which is preliminary data.</text>
</comment>
<reference evidence="2" key="1">
    <citation type="submission" date="2013-04" db="EMBL/GenBank/DDBJ databases">
        <authorList>
            <person name="Harkins D.M."/>
            <person name="Durkin A.S."/>
            <person name="Selengut J.D."/>
            <person name="Sanka R."/>
            <person name="DePew J."/>
            <person name="Purushe J."/>
            <person name="Ahmed A."/>
            <person name="van der Linden H."/>
            <person name="Goris M.G.A."/>
            <person name="Hartskeerl R.A."/>
            <person name="Vinetz J.M."/>
            <person name="Sutton G.G."/>
            <person name="Nelson W.C."/>
            <person name="Fouts D.E."/>
        </authorList>
    </citation>
    <scope>NUCLEOTIDE SEQUENCE [LARGE SCALE GENOMIC DNA]</scope>
    <source>
        <strain evidence="2">BUT 6</strain>
    </source>
</reference>
<dbReference type="OrthoDB" id="1098190at2"/>
<evidence type="ECO:0000259" key="1">
    <source>
        <dbReference type="Pfam" id="PF13175"/>
    </source>
</evidence>
<dbReference type="PANTHER" id="PTHR43581">
    <property type="entry name" value="ATP/GTP PHOSPHATASE"/>
    <property type="match status" value="1"/>
</dbReference>
<feature type="domain" description="Endonuclease GajA/Old nuclease/RecF-like AAA" evidence="1">
    <location>
        <begin position="1"/>
        <end position="84"/>
    </location>
</feature>
<protein>
    <submittedName>
        <fullName evidence="2">AAA domain protein</fullName>
    </submittedName>
</protein>
<dbReference type="PANTHER" id="PTHR43581:SF4">
    <property type="entry name" value="ATP_GTP PHOSPHATASE"/>
    <property type="match status" value="1"/>
</dbReference>
<dbReference type="Gene3D" id="3.40.50.300">
    <property type="entry name" value="P-loop containing nucleotide triphosphate hydrolases"/>
    <property type="match status" value="1"/>
</dbReference>
<dbReference type="AlphaFoldDB" id="S3UWJ8"/>
<feature type="domain" description="Endonuclease GajA/Old nuclease/RecF-like AAA" evidence="1">
    <location>
        <begin position="156"/>
        <end position="300"/>
    </location>
</feature>
<dbReference type="EMBL" id="AKWZ02000008">
    <property type="protein sequence ID" value="EPG74766.1"/>
    <property type="molecule type" value="Genomic_DNA"/>
</dbReference>